<dbReference type="Pfam" id="PF21082">
    <property type="entry name" value="MS_channel_3rd"/>
    <property type="match status" value="1"/>
</dbReference>
<dbReference type="InterPro" id="IPR011066">
    <property type="entry name" value="MscS_channel_C_sf"/>
</dbReference>
<name>A0ABT5TY61_9MICO</name>
<evidence type="ECO:0000256" key="3">
    <source>
        <dbReference type="ARBA" id="ARBA00022475"/>
    </source>
</evidence>
<keyword evidence="12" id="KW-1185">Reference proteome</keyword>
<feature type="region of interest" description="Disordered" evidence="7">
    <location>
        <begin position="278"/>
        <end position="299"/>
    </location>
</feature>
<dbReference type="InterPro" id="IPR049278">
    <property type="entry name" value="MS_channel_C"/>
</dbReference>
<keyword evidence="3" id="KW-1003">Cell membrane</keyword>
<evidence type="ECO:0000256" key="6">
    <source>
        <dbReference type="ARBA" id="ARBA00023136"/>
    </source>
</evidence>
<feature type="transmembrane region" description="Helical" evidence="8">
    <location>
        <begin position="20"/>
        <end position="37"/>
    </location>
</feature>
<dbReference type="Gene3D" id="2.30.30.60">
    <property type="match status" value="1"/>
</dbReference>
<evidence type="ECO:0000259" key="9">
    <source>
        <dbReference type="Pfam" id="PF00924"/>
    </source>
</evidence>
<feature type="domain" description="Mechanosensitive ion channel MscS C-terminal" evidence="10">
    <location>
        <begin position="179"/>
        <end position="260"/>
    </location>
</feature>
<feature type="domain" description="Mechanosensitive ion channel MscS" evidence="9">
    <location>
        <begin position="105"/>
        <end position="164"/>
    </location>
</feature>
<proteinExistence type="inferred from homology"/>
<dbReference type="PROSITE" id="PS01246">
    <property type="entry name" value="UPF0003"/>
    <property type="match status" value="1"/>
</dbReference>
<evidence type="ECO:0000256" key="8">
    <source>
        <dbReference type="SAM" id="Phobius"/>
    </source>
</evidence>
<protein>
    <submittedName>
        <fullName evidence="11">Mechanosensitive ion channel family protein</fullName>
    </submittedName>
</protein>
<evidence type="ECO:0000256" key="7">
    <source>
        <dbReference type="SAM" id="MobiDB-lite"/>
    </source>
</evidence>
<dbReference type="EMBL" id="JARACI010000666">
    <property type="protein sequence ID" value="MDD9205811.1"/>
    <property type="molecule type" value="Genomic_DNA"/>
</dbReference>
<feature type="transmembrane region" description="Helical" evidence="8">
    <location>
        <begin position="57"/>
        <end position="79"/>
    </location>
</feature>
<dbReference type="InterPro" id="IPR006686">
    <property type="entry name" value="MscS_channel_CS"/>
</dbReference>
<keyword evidence="5 8" id="KW-1133">Transmembrane helix</keyword>
<comment type="caution">
    <text evidence="11">The sequence shown here is derived from an EMBL/GenBank/DDBJ whole genome shotgun (WGS) entry which is preliminary data.</text>
</comment>
<evidence type="ECO:0000313" key="12">
    <source>
        <dbReference type="Proteomes" id="UP001165561"/>
    </source>
</evidence>
<dbReference type="SUPFAM" id="SSF82689">
    <property type="entry name" value="Mechanosensitive channel protein MscS (YggB), C-terminal domain"/>
    <property type="match status" value="1"/>
</dbReference>
<dbReference type="PANTHER" id="PTHR30221:SF1">
    <property type="entry name" value="SMALL-CONDUCTANCE MECHANOSENSITIVE CHANNEL"/>
    <property type="match status" value="1"/>
</dbReference>
<dbReference type="InterPro" id="IPR010920">
    <property type="entry name" value="LSM_dom_sf"/>
</dbReference>
<dbReference type="Gene3D" id="3.30.70.100">
    <property type="match status" value="1"/>
</dbReference>
<dbReference type="InterPro" id="IPR045275">
    <property type="entry name" value="MscS_archaea/bacteria_type"/>
</dbReference>
<reference evidence="11" key="1">
    <citation type="submission" date="2023-02" db="EMBL/GenBank/DDBJ databases">
        <title>Georgenia sp.10Sc9-8, isolated from a soil sample collected from the Taklamakan desert.</title>
        <authorList>
            <person name="Liu S."/>
        </authorList>
    </citation>
    <scope>NUCLEOTIDE SEQUENCE</scope>
    <source>
        <strain evidence="11">10Sc9-8</strain>
    </source>
</reference>
<sequence>MLPMATDVDWNLPPIEAAQLGAGAVVVLMGYVISRLLRAGLEPYWRWRGRSPSFARVFAAMTGWTVVLLALGAGLTIAFPSVQPINILGGLGVVSIAAGIAFQEVLGNLFAGVLILSREPFRAGDQIALGDVRGSVVEVNLRETVVRTFDGRRVLIPNSTMSNGVVTVQTGYERVRTSVVVGVGYEADLERARQVALAAMHDLDAVAEEPAPQALITELGASTVNLELRFWSGARQLETLEAADQVIGAVVTAFAAEEIAMPADIRVLESSPSFTAALAQAGTGDDAGRRETGDGERAE</sequence>
<evidence type="ECO:0000313" key="11">
    <source>
        <dbReference type="EMBL" id="MDD9205811.1"/>
    </source>
</evidence>
<accession>A0ABT5TY61</accession>
<dbReference type="InterPro" id="IPR023408">
    <property type="entry name" value="MscS_beta-dom_sf"/>
</dbReference>
<keyword evidence="6 8" id="KW-0472">Membrane</keyword>
<evidence type="ECO:0000256" key="4">
    <source>
        <dbReference type="ARBA" id="ARBA00022692"/>
    </source>
</evidence>
<evidence type="ECO:0000256" key="5">
    <source>
        <dbReference type="ARBA" id="ARBA00022989"/>
    </source>
</evidence>
<dbReference type="Gene3D" id="1.10.287.1260">
    <property type="match status" value="1"/>
</dbReference>
<gene>
    <name evidence="11" type="ORF">PU560_04930</name>
</gene>
<comment type="similarity">
    <text evidence="2">Belongs to the MscS (TC 1.A.23) family.</text>
</comment>
<dbReference type="Proteomes" id="UP001165561">
    <property type="component" value="Unassembled WGS sequence"/>
</dbReference>
<evidence type="ECO:0000256" key="2">
    <source>
        <dbReference type="ARBA" id="ARBA00008017"/>
    </source>
</evidence>
<evidence type="ECO:0000256" key="1">
    <source>
        <dbReference type="ARBA" id="ARBA00004651"/>
    </source>
</evidence>
<dbReference type="Pfam" id="PF00924">
    <property type="entry name" value="MS_channel_2nd"/>
    <property type="match status" value="1"/>
</dbReference>
<feature type="compositionally biased region" description="Basic and acidic residues" evidence="7">
    <location>
        <begin position="286"/>
        <end position="299"/>
    </location>
</feature>
<keyword evidence="4 8" id="KW-0812">Transmembrane</keyword>
<dbReference type="PANTHER" id="PTHR30221">
    <property type="entry name" value="SMALL-CONDUCTANCE MECHANOSENSITIVE CHANNEL"/>
    <property type="match status" value="1"/>
</dbReference>
<dbReference type="InterPro" id="IPR006685">
    <property type="entry name" value="MscS_channel_2nd"/>
</dbReference>
<organism evidence="11 12">
    <name type="scientific">Georgenia halotolerans</name>
    <dbReference type="NCBI Taxonomy" id="3028317"/>
    <lineage>
        <taxon>Bacteria</taxon>
        <taxon>Bacillati</taxon>
        <taxon>Actinomycetota</taxon>
        <taxon>Actinomycetes</taxon>
        <taxon>Micrococcales</taxon>
        <taxon>Bogoriellaceae</taxon>
        <taxon>Georgenia</taxon>
    </lineage>
</organism>
<evidence type="ECO:0000259" key="10">
    <source>
        <dbReference type="Pfam" id="PF21082"/>
    </source>
</evidence>
<feature type="transmembrane region" description="Helical" evidence="8">
    <location>
        <begin position="91"/>
        <end position="116"/>
    </location>
</feature>
<dbReference type="SUPFAM" id="SSF50182">
    <property type="entry name" value="Sm-like ribonucleoproteins"/>
    <property type="match status" value="1"/>
</dbReference>
<comment type="subcellular location">
    <subcellularLocation>
        <location evidence="1">Cell membrane</location>
        <topology evidence="1">Multi-pass membrane protein</topology>
    </subcellularLocation>
</comment>